<proteinExistence type="predicted"/>
<feature type="transmembrane region" description="Helical" evidence="6">
    <location>
        <begin position="349"/>
        <end position="372"/>
    </location>
</feature>
<keyword evidence="3 6" id="KW-0812">Transmembrane</keyword>
<reference evidence="7 8" key="1">
    <citation type="submission" date="2020-04" db="EMBL/GenBank/DDBJ databases">
        <authorList>
            <consortium name="Desulfovibrio sp. FSS-1 genome sequencing consortium"/>
            <person name="Shimoshige H."/>
            <person name="Kobayashi H."/>
            <person name="Maekawa T."/>
        </authorList>
    </citation>
    <scope>NUCLEOTIDE SEQUENCE [LARGE SCALE GENOMIC DNA]</scope>
    <source>
        <strain evidence="7 8">SIID29052-01</strain>
    </source>
</reference>
<dbReference type="Proteomes" id="UP000494245">
    <property type="component" value="Unassembled WGS sequence"/>
</dbReference>
<evidence type="ECO:0000256" key="4">
    <source>
        <dbReference type="ARBA" id="ARBA00022989"/>
    </source>
</evidence>
<keyword evidence="5 6" id="KW-0472">Membrane</keyword>
<accession>A0A6V8LS22</accession>
<dbReference type="Pfam" id="PF01943">
    <property type="entry name" value="Polysacc_synt"/>
    <property type="match status" value="1"/>
</dbReference>
<gene>
    <name evidence="7" type="ORF">NNJEOMEG_00232</name>
</gene>
<feature type="transmembrane region" description="Helical" evidence="6">
    <location>
        <begin position="322"/>
        <end position="342"/>
    </location>
</feature>
<evidence type="ECO:0000313" key="7">
    <source>
        <dbReference type="EMBL" id="GFK92407.1"/>
    </source>
</evidence>
<feature type="transmembrane region" description="Helical" evidence="6">
    <location>
        <begin position="241"/>
        <end position="263"/>
    </location>
</feature>
<evidence type="ECO:0000256" key="1">
    <source>
        <dbReference type="ARBA" id="ARBA00004651"/>
    </source>
</evidence>
<keyword evidence="8" id="KW-1185">Reference proteome</keyword>
<dbReference type="RefSeq" id="WP_173080484.1">
    <property type="nucleotide sequence ID" value="NZ_BLTE01000001.1"/>
</dbReference>
<sequence>MSAARRFAQALAGQWSATVYCAVLATLLSFVLGRVLGPDAFGVYSYIITLASLFAILQDGGFSTLIFRETAHPSEHLTSSPPLLRQALTHCALTTLAGLGLVLIAPLEHKAALALAVLYYALFSAGSYLSAALKGSGAFVAEARWRMTVRTATAAAVGLALLVPGAGVAALFGGYLAGQLLALALPMAAPVRLFPAPRIDPSLYRSCGAFLLISAATTIYFKSDIILLTQLTADPAEVGQYAAAYRLVEAAVLFSSPLAHIFFRTLRTSLGDAAAFRSSFRRQLAAMCLLAVSGTALALWLGPGIIRLAFGERFGPAGELCAWVLPSLLFILPNGLLTQALIAMGREGFYARVTVVTALLNIALNAALIPFFGAKGSAAATVATEAALALGLTAGYLKRS</sequence>
<evidence type="ECO:0008006" key="9">
    <source>
        <dbReference type="Google" id="ProtNLM"/>
    </source>
</evidence>
<dbReference type="InterPro" id="IPR050833">
    <property type="entry name" value="Poly_Biosynth_Transport"/>
</dbReference>
<dbReference type="AlphaFoldDB" id="A0A6V8LS22"/>
<organism evidence="7 8">
    <name type="scientific">Fundidesulfovibrio magnetotacticus</name>
    <dbReference type="NCBI Taxonomy" id="2730080"/>
    <lineage>
        <taxon>Bacteria</taxon>
        <taxon>Pseudomonadati</taxon>
        <taxon>Thermodesulfobacteriota</taxon>
        <taxon>Desulfovibrionia</taxon>
        <taxon>Desulfovibrionales</taxon>
        <taxon>Desulfovibrionaceae</taxon>
        <taxon>Fundidesulfovibrio</taxon>
    </lineage>
</organism>
<keyword evidence="2" id="KW-1003">Cell membrane</keyword>
<keyword evidence="4 6" id="KW-1133">Transmembrane helix</keyword>
<feature type="transmembrane region" description="Helical" evidence="6">
    <location>
        <begin position="12"/>
        <end position="32"/>
    </location>
</feature>
<comment type="subcellular location">
    <subcellularLocation>
        <location evidence="1">Cell membrane</location>
        <topology evidence="1">Multi-pass membrane protein</topology>
    </subcellularLocation>
</comment>
<evidence type="ECO:0000256" key="6">
    <source>
        <dbReference type="SAM" id="Phobius"/>
    </source>
</evidence>
<comment type="caution">
    <text evidence="7">The sequence shown here is derived from an EMBL/GenBank/DDBJ whole genome shotgun (WGS) entry which is preliminary data.</text>
</comment>
<evidence type="ECO:0000313" key="8">
    <source>
        <dbReference type="Proteomes" id="UP000494245"/>
    </source>
</evidence>
<protein>
    <recommendedName>
        <fullName evidence="9">Membrane protein involved in the export of O-antigen and teichoic acid</fullName>
    </recommendedName>
</protein>
<dbReference type="InterPro" id="IPR002797">
    <property type="entry name" value="Polysacc_synth"/>
</dbReference>
<feature type="transmembrane region" description="Helical" evidence="6">
    <location>
        <begin position="87"/>
        <end position="105"/>
    </location>
</feature>
<dbReference type="PANTHER" id="PTHR30250:SF11">
    <property type="entry name" value="O-ANTIGEN TRANSPORTER-RELATED"/>
    <property type="match status" value="1"/>
</dbReference>
<feature type="transmembrane region" description="Helical" evidence="6">
    <location>
        <begin position="202"/>
        <end position="221"/>
    </location>
</feature>
<evidence type="ECO:0000256" key="2">
    <source>
        <dbReference type="ARBA" id="ARBA00022475"/>
    </source>
</evidence>
<evidence type="ECO:0000256" key="5">
    <source>
        <dbReference type="ARBA" id="ARBA00023136"/>
    </source>
</evidence>
<reference evidence="7 8" key="2">
    <citation type="submission" date="2020-05" db="EMBL/GenBank/DDBJ databases">
        <title>Draft genome sequence of Desulfovibrio sp. strainFSS-1.</title>
        <authorList>
            <person name="Shimoshige H."/>
            <person name="Kobayashi H."/>
            <person name="Maekawa T."/>
        </authorList>
    </citation>
    <scope>NUCLEOTIDE SEQUENCE [LARGE SCALE GENOMIC DNA]</scope>
    <source>
        <strain evidence="7 8">SIID29052-01</strain>
    </source>
</reference>
<evidence type="ECO:0000256" key="3">
    <source>
        <dbReference type="ARBA" id="ARBA00022692"/>
    </source>
</evidence>
<dbReference type="GO" id="GO:0005886">
    <property type="term" value="C:plasma membrane"/>
    <property type="evidence" value="ECO:0007669"/>
    <property type="project" value="UniProtKB-SubCell"/>
</dbReference>
<feature type="transmembrane region" description="Helical" evidence="6">
    <location>
        <begin position="44"/>
        <end position="67"/>
    </location>
</feature>
<name>A0A6V8LS22_9BACT</name>
<feature type="transmembrane region" description="Helical" evidence="6">
    <location>
        <begin position="378"/>
        <end position="397"/>
    </location>
</feature>
<dbReference type="EMBL" id="BLTE01000001">
    <property type="protein sequence ID" value="GFK92407.1"/>
    <property type="molecule type" value="Genomic_DNA"/>
</dbReference>
<dbReference type="PANTHER" id="PTHR30250">
    <property type="entry name" value="PST FAMILY PREDICTED COLANIC ACID TRANSPORTER"/>
    <property type="match status" value="1"/>
</dbReference>
<feature type="transmembrane region" description="Helical" evidence="6">
    <location>
        <begin position="111"/>
        <end position="131"/>
    </location>
</feature>
<feature type="transmembrane region" description="Helical" evidence="6">
    <location>
        <begin position="152"/>
        <end position="172"/>
    </location>
</feature>
<feature type="transmembrane region" description="Helical" evidence="6">
    <location>
        <begin position="284"/>
        <end position="310"/>
    </location>
</feature>